<organism evidence="2">
    <name type="scientific">marine sediment metagenome</name>
    <dbReference type="NCBI Taxonomy" id="412755"/>
    <lineage>
        <taxon>unclassified sequences</taxon>
        <taxon>metagenomes</taxon>
        <taxon>ecological metagenomes</taxon>
    </lineage>
</organism>
<comment type="caution">
    <text evidence="2">The sequence shown here is derived from an EMBL/GenBank/DDBJ whole genome shotgun (WGS) entry which is preliminary data.</text>
</comment>
<sequence>AMISPYVASSTIFCFSGVVAVHKGVTGIPKFCGEHDGKIKMGAGYLSAVILALFSATSSFGCIFLLPEKFQDSLESIKLLGIFRWVIALGTALNNAYGIAAVTSDLWQLTKDILENA</sequence>
<dbReference type="EMBL" id="BARS01013870">
    <property type="protein sequence ID" value="GAF87781.1"/>
    <property type="molecule type" value="Genomic_DNA"/>
</dbReference>
<name>X0TKH5_9ZZZZ</name>
<gene>
    <name evidence="2" type="ORF">S01H1_23790</name>
</gene>
<evidence type="ECO:0000256" key="1">
    <source>
        <dbReference type="SAM" id="Phobius"/>
    </source>
</evidence>
<evidence type="ECO:0000313" key="2">
    <source>
        <dbReference type="EMBL" id="GAF87781.1"/>
    </source>
</evidence>
<feature type="non-terminal residue" evidence="2">
    <location>
        <position position="117"/>
    </location>
</feature>
<keyword evidence="1" id="KW-0472">Membrane</keyword>
<keyword evidence="1" id="KW-0812">Transmembrane</keyword>
<accession>X0TKH5</accession>
<keyword evidence="1" id="KW-1133">Transmembrane helix</keyword>
<proteinExistence type="predicted"/>
<feature type="transmembrane region" description="Helical" evidence="1">
    <location>
        <begin position="79"/>
        <end position="100"/>
    </location>
</feature>
<protein>
    <submittedName>
        <fullName evidence="2">Uncharacterized protein</fullName>
    </submittedName>
</protein>
<dbReference type="AlphaFoldDB" id="X0TKH5"/>
<feature type="transmembrane region" description="Helical" evidence="1">
    <location>
        <begin position="44"/>
        <end position="67"/>
    </location>
</feature>
<reference evidence="2" key="1">
    <citation type="journal article" date="2014" name="Front. Microbiol.">
        <title>High frequency of phylogenetically diverse reductive dehalogenase-homologous genes in deep subseafloor sedimentary metagenomes.</title>
        <authorList>
            <person name="Kawai M."/>
            <person name="Futagami T."/>
            <person name="Toyoda A."/>
            <person name="Takaki Y."/>
            <person name="Nishi S."/>
            <person name="Hori S."/>
            <person name="Arai W."/>
            <person name="Tsubouchi T."/>
            <person name="Morono Y."/>
            <person name="Uchiyama I."/>
            <person name="Ito T."/>
            <person name="Fujiyama A."/>
            <person name="Inagaki F."/>
            <person name="Takami H."/>
        </authorList>
    </citation>
    <scope>NUCLEOTIDE SEQUENCE</scope>
    <source>
        <strain evidence="2">Expedition CK06-06</strain>
    </source>
</reference>
<feature type="non-terminal residue" evidence="2">
    <location>
        <position position="1"/>
    </location>
</feature>